<accession>A0A084GEL0</accession>
<dbReference type="PANTHER" id="PTHR48182">
    <property type="entry name" value="PROTEIN SERAC1"/>
    <property type="match status" value="1"/>
</dbReference>
<keyword evidence="6" id="KW-0496">Mitochondrion</keyword>
<dbReference type="Proteomes" id="UP000028545">
    <property type="component" value="Unassembled WGS sequence"/>
</dbReference>
<keyword evidence="5" id="KW-0256">Endoplasmic reticulum</keyword>
<dbReference type="InterPro" id="IPR029058">
    <property type="entry name" value="AB_hydrolase_fold"/>
</dbReference>
<evidence type="ECO:0000313" key="10">
    <source>
        <dbReference type="EMBL" id="KEZ45772.1"/>
    </source>
</evidence>
<dbReference type="RefSeq" id="XP_016645571.1">
    <property type="nucleotide sequence ID" value="XM_016784814.1"/>
</dbReference>
<evidence type="ECO:0000256" key="3">
    <source>
        <dbReference type="ARBA" id="ARBA00004370"/>
    </source>
</evidence>
<feature type="domain" description="DUF676" evidence="9">
    <location>
        <begin position="47"/>
        <end position="182"/>
    </location>
</feature>
<organism evidence="10 11">
    <name type="scientific">Pseudallescheria apiosperma</name>
    <name type="common">Scedosporium apiospermum</name>
    <dbReference type="NCBI Taxonomy" id="563466"/>
    <lineage>
        <taxon>Eukaryota</taxon>
        <taxon>Fungi</taxon>
        <taxon>Dikarya</taxon>
        <taxon>Ascomycota</taxon>
        <taxon>Pezizomycotina</taxon>
        <taxon>Sordariomycetes</taxon>
        <taxon>Hypocreomycetidae</taxon>
        <taxon>Microascales</taxon>
        <taxon>Microascaceae</taxon>
        <taxon>Scedosporium</taxon>
    </lineage>
</organism>
<feature type="region of interest" description="Disordered" evidence="8">
    <location>
        <begin position="1"/>
        <end position="22"/>
    </location>
</feature>
<dbReference type="InterPro" id="IPR052374">
    <property type="entry name" value="SERAC1"/>
</dbReference>
<sequence length="376" mass="41118">MFSRNAVGTIDDTCPPTSGEGSTTGYSTKGVYGLKKCHDSEEAVADIVFVHGLTGNRETTWTSKNGVFWPVHLLKNDVPRTRIFTFGYDADVVHFWAVASQNRIRNHATNLVNALVQLRERTDTEERPILFVTHSLGGLVFEDAMIASRNSAEPHIRRIYDATYGVCFLATPHCGSALANWASVLGQITGVVKRTDASLLRALQPESEVLALIQTDFHNMVRSRQDQGRPALRITCFYEELPVRGIGEIVPKHSAILPAYNAIGIHNNHMDMPKFSSDEDPGYLSVSTEILRWVRELQRSTAAQQPLHQGNVGAQNPVPGPALYGGMPGWAGQAPFNSVPPPGLVWIAGDSDATPVFAVTVTGPPALYWECDDGDD</sequence>
<dbReference type="GeneID" id="27720650"/>
<evidence type="ECO:0000256" key="6">
    <source>
        <dbReference type="ARBA" id="ARBA00023128"/>
    </source>
</evidence>
<dbReference type="AlphaFoldDB" id="A0A084GEL0"/>
<evidence type="ECO:0000256" key="1">
    <source>
        <dbReference type="ARBA" id="ARBA00004173"/>
    </source>
</evidence>
<evidence type="ECO:0000256" key="2">
    <source>
        <dbReference type="ARBA" id="ARBA00004240"/>
    </source>
</evidence>
<comment type="similarity">
    <text evidence="4">Belongs to the putative lipase ROG1 family.</text>
</comment>
<dbReference type="VEuPathDB" id="FungiDB:SAPIO_CDS1578"/>
<dbReference type="OrthoDB" id="7464126at2759"/>
<dbReference type="GO" id="GO:0005739">
    <property type="term" value="C:mitochondrion"/>
    <property type="evidence" value="ECO:0007669"/>
    <property type="project" value="UniProtKB-SubCell"/>
</dbReference>
<comment type="caution">
    <text evidence="10">The sequence shown here is derived from an EMBL/GenBank/DDBJ whole genome shotgun (WGS) entry which is preliminary data.</text>
</comment>
<protein>
    <recommendedName>
        <fullName evidence="9">DUF676 domain-containing protein</fullName>
    </recommendedName>
</protein>
<evidence type="ECO:0000259" key="9">
    <source>
        <dbReference type="Pfam" id="PF05057"/>
    </source>
</evidence>
<reference evidence="10 11" key="1">
    <citation type="journal article" date="2014" name="Genome Announc.">
        <title>Draft genome sequence of the pathogenic fungus Scedosporium apiospermum.</title>
        <authorList>
            <person name="Vandeputte P."/>
            <person name="Ghamrawi S."/>
            <person name="Rechenmann M."/>
            <person name="Iltis A."/>
            <person name="Giraud S."/>
            <person name="Fleury M."/>
            <person name="Thornton C."/>
            <person name="Delhaes L."/>
            <person name="Meyer W."/>
            <person name="Papon N."/>
            <person name="Bouchara J.P."/>
        </authorList>
    </citation>
    <scope>NUCLEOTIDE SEQUENCE [LARGE SCALE GENOMIC DNA]</scope>
    <source>
        <strain evidence="10 11">IHEM 14462</strain>
    </source>
</reference>
<gene>
    <name evidence="10" type="ORF">SAPIO_CDS1578</name>
</gene>
<dbReference type="OMA" id="HANHSAM"/>
<keyword evidence="7" id="KW-0472">Membrane</keyword>
<dbReference type="Gene3D" id="3.40.50.1820">
    <property type="entry name" value="alpha/beta hydrolase"/>
    <property type="match status" value="1"/>
</dbReference>
<dbReference type="EMBL" id="JOWA01000066">
    <property type="protein sequence ID" value="KEZ45772.1"/>
    <property type="molecule type" value="Genomic_DNA"/>
</dbReference>
<dbReference type="GO" id="GO:0016020">
    <property type="term" value="C:membrane"/>
    <property type="evidence" value="ECO:0007669"/>
    <property type="project" value="UniProtKB-SubCell"/>
</dbReference>
<dbReference type="PANTHER" id="PTHR48182:SF2">
    <property type="entry name" value="PROTEIN SERAC1"/>
    <property type="match status" value="1"/>
</dbReference>
<comment type="subcellular location">
    <subcellularLocation>
        <location evidence="2">Endoplasmic reticulum</location>
    </subcellularLocation>
    <subcellularLocation>
        <location evidence="3">Membrane</location>
    </subcellularLocation>
    <subcellularLocation>
        <location evidence="1">Mitochondrion</location>
    </subcellularLocation>
</comment>
<dbReference type="InterPro" id="IPR007751">
    <property type="entry name" value="DUF676_lipase-like"/>
</dbReference>
<evidence type="ECO:0000313" key="11">
    <source>
        <dbReference type="Proteomes" id="UP000028545"/>
    </source>
</evidence>
<evidence type="ECO:0000256" key="8">
    <source>
        <dbReference type="SAM" id="MobiDB-lite"/>
    </source>
</evidence>
<dbReference type="SUPFAM" id="SSF53474">
    <property type="entry name" value="alpha/beta-Hydrolases"/>
    <property type="match status" value="1"/>
</dbReference>
<dbReference type="HOGENOM" id="CLU_000288_182_0_1"/>
<dbReference type="Pfam" id="PF05057">
    <property type="entry name" value="DUF676"/>
    <property type="match status" value="1"/>
</dbReference>
<proteinExistence type="inferred from homology"/>
<name>A0A084GEL0_PSEDA</name>
<evidence type="ECO:0000256" key="7">
    <source>
        <dbReference type="ARBA" id="ARBA00023136"/>
    </source>
</evidence>
<evidence type="ECO:0000256" key="4">
    <source>
        <dbReference type="ARBA" id="ARBA00007920"/>
    </source>
</evidence>
<keyword evidence="11" id="KW-1185">Reference proteome</keyword>
<evidence type="ECO:0000256" key="5">
    <source>
        <dbReference type="ARBA" id="ARBA00022824"/>
    </source>
</evidence>
<dbReference type="KEGG" id="sapo:SAPIO_CDS1578"/>
<dbReference type="GO" id="GO:0005783">
    <property type="term" value="C:endoplasmic reticulum"/>
    <property type="evidence" value="ECO:0007669"/>
    <property type="project" value="UniProtKB-SubCell"/>
</dbReference>